<dbReference type="EMBL" id="LR796916">
    <property type="protein sequence ID" value="CAB4175652.1"/>
    <property type="molecule type" value="Genomic_DNA"/>
</dbReference>
<accession>A0A6J5RDA3</accession>
<evidence type="ECO:0000256" key="1">
    <source>
        <dbReference type="SAM" id="MobiDB-lite"/>
    </source>
</evidence>
<reference evidence="3" key="1">
    <citation type="submission" date="2020-05" db="EMBL/GenBank/DDBJ databases">
        <authorList>
            <person name="Chiriac C."/>
            <person name="Salcher M."/>
            <person name="Ghai R."/>
            <person name="Kavagutti S V."/>
        </authorList>
    </citation>
    <scope>NUCLEOTIDE SEQUENCE</scope>
</reference>
<name>A0A6J5RDA3_9CAUD</name>
<dbReference type="EMBL" id="LR797195">
    <property type="protein sequence ID" value="CAB4193892.1"/>
    <property type="molecule type" value="Genomic_DNA"/>
</dbReference>
<proteinExistence type="predicted"/>
<evidence type="ECO:0000313" key="2">
    <source>
        <dbReference type="EMBL" id="CAB4175652.1"/>
    </source>
</evidence>
<organism evidence="3">
    <name type="scientific">uncultured Caudovirales phage</name>
    <dbReference type="NCBI Taxonomy" id="2100421"/>
    <lineage>
        <taxon>Viruses</taxon>
        <taxon>Duplodnaviria</taxon>
        <taxon>Heunggongvirae</taxon>
        <taxon>Uroviricota</taxon>
        <taxon>Caudoviricetes</taxon>
        <taxon>Peduoviridae</taxon>
        <taxon>Maltschvirus</taxon>
        <taxon>Maltschvirus maltsch</taxon>
    </lineage>
</organism>
<feature type="region of interest" description="Disordered" evidence="1">
    <location>
        <begin position="48"/>
        <end position="76"/>
    </location>
</feature>
<gene>
    <name evidence="3" type="ORF">UFOVP1247_263</name>
    <name evidence="2" type="ORF">UFOVP970_303</name>
</gene>
<sequence length="76" mass="8708">MLNFNQFVNESKDHEFDSLEAGDKIQVSGKTSIIKKVGHGIIHIPGKDRDMKISKSQWNQGNGRIIKKREDQDDKK</sequence>
<evidence type="ECO:0000313" key="3">
    <source>
        <dbReference type="EMBL" id="CAB4193892.1"/>
    </source>
</evidence>
<protein>
    <submittedName>
        <fullName evidence="3">Uncharacterized protein</fullName>
    </submittedName>
</protein>